<keyword evidence="2" id="KW-1185">Reference proteome</keyword>
<reference evidence="1" key="1">
    <citation type="journal article" date="2019" name="bioRxiv">
        <title>The Genome of the Zebra Mussel, Dreissena polymorpha: A Resource for Invasive Species Research.</title>
        <authorList>
            <person name="McCartney M.A."/>
            <person name="Auch B."/>
            <person name="Kono T."/>
            <person name="Mallez S."/>
            <person name="Zhang Y."/>
            <person name="Obille A."/>
            <person name="Becker A."/>
            <person name="Abrahante J.E."/>
            <person name="Garbe J."/>
            <person name="Badalamenti J.P."/>
            <person name="Herman A."/>
            <person name="Mangelson H."/>
            <person name="Liachko I."/>
            <person name="Sullivan S."/>
            <person name="Sone E.D."/>
            <person name="Koren S."/>
            <person name="Silverstein K.A.T."/>
            <person name="Beckman K.B."/>
            <person name="Gohl D.M."/>
        </authorList>
    </citation>
    <scope>NUCLEOTIDE SEQUENCE</scope>
    <source>
        <strain evidence="1">Duluth1</strain>
        <tissue evidence="1">Whole animal</tissue>
    </source>
</reference>
<dbReference type="AlphaFoldDB" id="A0A9D4M773"/>
<evidence type="ECO:0000313" key="1">
    <source>
        <dbReference type="EMBL" id="KAH3870357.1"/>
    </source>
</evidence>
<gene>
    <name evidence="1" type="ORF">DPMN_033539</name>
</gene>
<comment type="caution">
    <text evidence="1">The sequence shown here is derived from an EMBL/GenBank/DDBJ whole genome shotgun (WGS) entry which is preliminary data.</text>
</comment>
<reference evidence="1" key="2">
    <citation type="submission" date="2020-11" db="EMBL/GenBank/DDBJ databases">
        <authorList>
            <person name="McCartney M.A."/>
            <person name="Auch B."/>
            <person name="Kono T."/>
            <person name="Mallez S."/>
            <person name="Becker A."/>
            <person name="Gohl D.M."/>
            <person name="Silverstein K.A.T."/>
            <person name="Koren S."/>
            <person name="Bechman K.B."/>
            <person name="Herman A."/>
            <person name="Abrahante J.E."/>
            <person name="Garbe J."/>
        </authorList>
    </citation>
    <scope>NUCLEOTIDE SEQUENCE</scope>
    <source>
        <strain evidence="1">Duluth1</strain>
        <tissue evidence="1">Whole animal</tissue>
    </source>
</reference>
<name>A0A9D4M773_DREPO</name>
<dbReference type="EMBL" id="JAIWYP010000002">
    <property type="protein sequence ID" value="KAH3870357.1"/>
    <property type="molecule type" value="Genomic_DNA"/>
</dbReference>
<sequence>MASEEGGLPGLIPLSQDSVPNTMSGLMYCKAACSSELFLPPRLLQFTFMKRRFLLSETQ</sequence>
<proteinExistence type="predicted"/>
<accession>A0A9D4M773</accession>
<organism evidence="1 2">
    <name type="scientific">Dreissena polymorpha</name>
    <name type="common">Zebra mussel</name>
    <name type="synonym">Mytilus polymorpha</name>
    <dbReference type="NCBI Taxonomy" id="45954"/>
    <lineage>
        <taxon>Eukaryota</taxon>
        <taxon>Metazoa</taxon>
        <taxon>Spiralia</taxon>
        <taxon>Lophotrochozoa</taxon>
        <taxon>Mollusca</taxon>
        <taxon>Bivalvia</taxon>
        <taxon>Autobranchia</taxon>
        <taxon>Heteroconchia</taxon>
        <taxon>Euheterodonta</taxon>
        <taxon>Imparidentia</taxon>
        <taxon>Neoheterodontei</taxon>
        <taxon>Myida</taxon>
        <taxon>Dreissenoidea</taxon>
        <taxon>Dreissenidae</taxon>
        <taxon>Dreissena</taxon>
    </lineage>
</organism>
<evidence type="ECO:0000313" key="2">
    <source>
        <dbReference type="Proteomes" id="UP000828390"/>
    </source>
</evidence>
<protein>
    <submittedName>
        <fullName evidence="1">Uncharacterized protein</fullName>
    </submittedName>
</protein>
<dbReference type="Proteomes" id="UP000828390">
    <property type="component" value="Unassembled WGS sequence"/>
</dbReference>